<evidence type="ECO:0000313" key="2">
    <source>
        <dbReference type="Proteomes" id="UP000649328"/>
    </source>
</evidence>
<dbReference type="AlphaFoldDB" id="A0A8H7LC50"/>
<gene>
    <name evidence="1" type="ORF">HF325_005561</name>
</gene>
<keyword evidence="2" id="KW-1185">Reference proteome</keyword>
<evidence type="ECO:0000313" key="1">
    <source>
        <dbReference type="EMBL" id="KAF7999712.1"/>
    </source>
</evidence>
<dbReference type="OrthoDB" id="25408at2759"/>
<dbReference type="InterPro" id="IPR019488">
    <property type="entry name" value="Nucl_pore_RNA_shuttling_Mtr2"/>
</dbReference>
<dbReference type="SUPFAM" id="SSF54427">
    <property type="entry name" value="NTF2-like"/>
    <property type="match status" value="1"/>
</dbReference>
<comment type="caution">
    <text evidence="1">The sequence shown here is derived from an EMBL/GenBank/DDBJ whole genome shotgun (WGS) entry which is preliminary data.</text>
</comment>
<dbReference type="Pfam" id="PF10429">
    <property type="entry name" value="Mtr2"/>
    <property type="match status" value="1"/>
</dbReference>
<protein>
    <submittedName>
        <fullName evidence="1">Uncharacterized protein</fullName>
    </submittedName>
</protein>
<dbReference type="EMBL" id="JACBPP010000008">
    <property type="protein sequence ID" value="KAF7999712.1"/>
    <property type="molecule type" value="Genomic_DNA"/>
</dbReference>
<proteinExistence type="predicted"/>
<dbReference type="Proteomes" id="UP000649328">
    <property type="component" value="Unassembled WGS sequence"/>
</dbReference>
<sequence>MNHPQDPSQPIEPFLKKVLASLDLQLQTGSSAQPQYPSVEAYATQFAKQLKPASAIVINGNPLIPLPPTQDARLEFQKQWLLLPASNHQMTSFDTHLVPGTGLYTIIAHGKVRFDESGRLRLGETADLVQLPAQKARALWGPWFGFNLSLIVDQAAATNDEIESINTWNYRVTYKPHDSVVAL</sequence>
<accession>A0A8H7LC50</accession>
<dbReference type="InterPro" id="IPR032710">
    <property type="entry name" value="NTF2-like_dom_sf"/>
</dbReference>
<dbReference type="Gene3D" id="3.10.450.50">
    <property type="match status" value="1"/>
</dbReference>
<reference evidence="1" key="1">
    <citation type="submission" date="2020-10" db="EMBL/GenBank/DDBJ databases">
        <title>The Whole-Genome Sequence of Metschnikowia persimmonesis, a Novel Endophytic Yeast Species Isolated from Medicinal Plant Diospyros kaki Thumb.</title>
        <authorList>
            <person name="Rahmat E."/>
            <person name="Kang Y."/>
        </authorList>
    </citation>
    <scope>NUCLEOTIDE SEQUENCE</scope>
    <source>
        <strain evidence="1">KIOM G15050</strain>
    </source>
</reference>
<organism evidence="1 2">
    <name type="scientific">Metschnikowia pulcherrima</name>
    <dbReference type="NCBI Taxonomy" id="27326"/>
    <lineage>
        <taxon>Eukaryota</taxon>
        <taxon>Fungi</taxon>
        <taxon>Dikarya</taxon>
        <taxon>Ascomycota</taxon>
        <taxon>Saccharomycotina</taxon>
        <taxon>Pichiomycetes</taxon>
        <taxon>Metschnikowiaceae</taxon>
        <taxon>Metschnikowia</taxon>
    </lineage>
</organism>
<name>A0A8H7LC50_9ASCO</name>